<gene>
    <name evidence="1" type="ORF">MENTE1834_LOCUS17966</name>
</gene>
<organism evidence="1 2">
    <name type="scientific">Meloidogyne enterolobii</name>
    <name type="common">Root-knot nematode worm</name>
    <name type="synonym">Meloidogyne mayaguensis</name>
    <dbReference type="NCBI Taxonomy" id="390850"/>
    <lineage>
        <taxon>Eukaryota</taxon>
        <taxon>Metazoa</taxon>
        <taxon>Ecdysozoa</taxon>
        <taxon>Nematoda</taxon>
        <taxon>Chromadorea</taxon>
        <taxon>Rhabditida</taxon>
        <taxon>Tylenchina</taxon>
        <taxon>Tylenchomorpha</taxon>
        <taxon>Tylenchoidea</taxon>
        <taxon>Meloidogynidae</taxon>
        <taxon>Meloidogyninae</taxon>
        <taxon>Meloidogyne</taxon>
    </lineage>
</organism>
<proteinExistence type="predicted"/>
<comment type="caution">
    <text evidence="1">The sequence shown here is derived from an EMBL/GenBank/DDBJ whole genome shotgun (WGS) entry which is preliminary data.</text>
</comment>
<dbReference type="EMBL" id="CAVMJV010000020">
    <property type="protein sequence ID" value="CAK5067893.1"/>
    <property type="molecule type" value="Genomic_DNA"/>
</dbReference>
<dbReference type="Proteomes" id="UP001497535">
    <property type="component" value="Unassembled WGS sequence"/>
</dbReference>
<protein>
    <submittedName>
        <fullName evidence="1">Uncharacterized protein</fullName>
    </submittedName>
</protein>
<reference evidence="1" key="1">
    <citation type="submission" date="2023-11" db="EMBL/GenBank/DDBJ databases">
        <authorList>
            <person name="Poullet M."/>
        </authorList>
    </citation>
    <scope>NUCLEOTIDE SEQUENCE</scope>
    <source>
        <strain evidence="1">E1834</strain>
    </source>
</reference>
<name>A0ACB0YXT0_MELEN</name>
<evidence type="ECO:0000313" key="1">
    <source>
        <dbReference type="EMBL" id="CAK5067893.1"/>
    </source>
</evidence>
<sequence>MIYKSISFNYFFLLLISLQPFLGYDKFVSISAENPFKKPKNCFNYSLYYYEIKCIVFEGSLNKDGKSMVFGLKNMSTYNWIRCQTKEAEIINMNKESFKITQILDLNNGDIFGCGLVYPPTTKLDEEEEFPYMFFTLNGKQIGKYVFNENILFSYLPTRLTMRTYTLRTYCPGRPTTFEKEYRGI</sequence>
<accession>A0ACB0YXT0</accession>
<keyword evidence="2" id="KW-1185">Reference proteome</keyword>
<evidence type="ECO:0000313" key="2">
    <source>
        <dbReference type="Proteomes" id="UP001497535"/>
    </source>
</evidence>